<dbReference type="EC" id="3.4.24.75" evidence="3"/>
<dbReference type="AlphaFoldDB" id="A0A0H5P4V2"/>
<evidence type="ECO:0000313" key="3">
    <source>
        <dbReference type="EMBL" id="CRY82354.1"/>
    </source>
</evidence>
<feature type="compositionally biased region" description="Low complexity" evidence="1">
    <location>
        <begin position="158"/>
        <end position="170"/>
    </location>
</feature>
<dbReference type="GO" id="GO:0004222">
    <property type="term" value="F:metalloendopeptidase activity"/>
    <property type="evidence" value="ECO:0007669"/>
    <property type="project" value="TreeGrafter"/>
</dbReference>
<dbReference type="InterPro" id="IPR011055">
    <property type="entry name" value="Dup_hybrid_motif"/>
</dbReference>
<name>A0A0H5P4V2_NOCFR</name>
<dbReference type="SUPFAM" id="SSF51261">
    <property type="entry name" value="Duplicated hybrid motif"/>
    <property type="match status" value="1"/>
</dbReference>
<proteinExistence type="predicted"/>
<dbReference type="KEGG" id="nfr:ERS450000_04912"/>
<dbReference type="Pfam" id="PF01551">
    <property type="entry name" value="Peptidase_M23"/>
    <property type="match status" value="1"/>
</dbReference>
<dbReference type="Gene3D" id="2.70.70.10">
    <property type="entry name" value="Glucose Permease (Domain IIA)"/>
    <property type="match status" value="1"/>
</dbReference>
<feature type="region of interest" description="Disordered" evidence="1">
    <location>
        <begin position="72"/>
        <end position="243"/>
    </location>
</feature>
<dbReference type="Proteomes" id="UP000057820">
    <property type="component" value="Plasmid 2"/>
</dbReference>
<protein>
    <submittedName>
        <fullName evidence="3">Glycyl-glycine endopeptidase lytM</fullName>
        <ecNumber evidence="3">3.4.24.75</ecNumber>
    </submittedName>
</protein>
<gene>
    <name evidence="3" type="primary">lytM</name>
    <name evidence="3" type="ORF">ERS450000_04912</name>
</gene>
<feature type="compositionally biased region" description="Acidic residues" evidence="1">
    <location>
        <begin position="225"/>
        <end position="236"/>
    </location>
</feature>
<evidence type="ECO:0000256" key="1">
    <source>
        <dbReference type="SAM" id="MobiDB-lite"/>
    </source>
</evidence>
<geneLocation type="plasmid" evidence="3">
    <name>2</name>
</geneLocation>
<dbReference type="InterPro" id="IPR050570">
    <property type="entry name" value="Cell_wall_metabolism_enzyme"/>
</dbReference>
<feature type="domain" description="M23ase beta-sheet core" evidence="2">
    <location>
        <begin position="384"/>
        <end position="479"/>
    </location>
</feature>
<dbReference type="PANTHER" id="PTHR21666">
    <property type="entry name" value="PEPTIDASE-RELATED"/>
    <property type="match status" value="1"/>
</dbReference>
<reference evidence="4" key="1">
    <citation type="submission" date="2015-03" db="EMBL/GenBank/DDBJ databases">
        <authorList>
            <consortium name="Pathogen Informatics"/>
        </authorList>
    </citation>
    <scope>NUCLEOTIDE SEQUENCE [LARGE SCALE GENOMIC DNA]</scope>
    <source>
        <strain evidence="4">NCTC11134</strain>
        <plasmid evidence="4">2</plasmid>
    </source>
</reference>
<feature type="region of interest" description="Disordered" evidence="1">
    <location>
        <begin position="1"/>
        <end position="41"/>
    </location>
</feature>
<evidence type="ECO:0000259" key="2">
    <source>
        <dbReference type="Pfam" id="PF01551"/>
    </source>
</evidence>
<accession>A0A0H5P4V2</accession>
<keyword evidence="3" id="KW-0378">Hydrolase</keyword>
<organism evidence="3 4">
    <name type="scientific">Nocardia farcinica</name>
    <dbReference type="NCBI Taxonomy" id="37329"/>
    <lineage>
        <taxon>Bacteria</taxon>
        <taxon>Bacillati</taxon>
        <taxon>Actinomycetota</taxon>
        <taxon>Actinomycetes</taxon>
        <taxon>Mycobacteriales</taxon>
        <taxon>Nocardiaceae</taxon>
        <taxon>Nocardia</taxon>
    </lineage>
</organism>
<evidence type="ECO:0000313" key="4">
    <source>
        <dbReference type="Proteomes" id="UP000057820"/>
    </source>
</evidence>
<dbReference type="EMBL" id="LN868939">
    <property type="protein sequence ID" value="CRY82354.1"/>
    <property type="molecule type" value="Genomic_DNA"/>
</dbReference>
<feature type="compositionally biased region" description="Polar residues" evidence="1">
    <location>
        <begin position="120"/>
        <end position="144"/>
    </location>
</feature>
<feature type="compositionally biased region" description="Low complexity" evidence="1">
    <location>
        <begin position="29"/>
        <end position="41"/>
    </location>
</feature>
<dbReference type="InterPro" id="IPR016047">
    <property type="entry name" value="M23ase_b-sheet_dom"/>
</dbReference>
<feature type="compositionally biased region" description="Basic and acidic residues" evidence="1">
    <location>
        <begin position="215"/>
        <end position="224"/>
    </location>
</feature>
<keyword evidence="3" id="KW-0614">Plasmid</keyword>
<dbReference type="CDD" id="cd12797">
    <property type="entry name" value="M23_peptidase"/>
    <property type="match status" value="1"/>
</dbReference>
<sequence length="495" mass="52745">MNHRSTLAPGHRPRTGHRYRDDDQPFAPATESYAEPSYAESSYAESSYAESGYRFAAPAAAATAAGFGAQVEPEPHAAWHDGSAWTARDEQAAWNQGDWHQGEQPAWSQDDRAAWHQQEWDQQSAWTEQDSWSRQDSWNQQASWSDGGAWGGEQTRSAADATIADATAATESDPSQWQGACDNNAWAQQPAQWTPGSEEPWTGNDWSGEPADEWTADRDQRWTADDEADASWDEPESPAAPAVIPARAGSRRGGAHRMPAPPTALKGRAAVVAVAAGAVVAAGQAAMASPQQPSQTIDYEAAGQIHEIAAQSMSLEDPTASPDSPQVLNVSSPANIGQFGDMLEKGRKYAEELAAAEAAKLRPLFAKFAAGNFTSGFGARWGVQHLGIDVAAPIGTPIYAVADGTVIEAGPASGFGMWVRLLHDDGTVTVYGHIDTATVSAGERVLAGDQIATVGNRGFSTGPHVHFEVWLNGSDKVDPVPWLATRGISLGPQRD</sequence>
<dbReference type="PANTHER" id="PTHR21666:SF270">
    <property type="entry name" value="MUREIN HYDROLASE ACTIVATOR ENVC"/>
    <property type="match status" value="1"/>
</dbReference>
<feature type="compositionally biased region" description="Polar residues" evidence="1">
    <location>
        <begin position="185"/>
        <end position="195"/>
    </location>
</feature>